<dbReference type="InterPro" id="IPR041698">
    <property type="entry name" value="Methyltransf_25"/>
</dbReference>
<dbReference type="Proteomes" id="UP000518300">
    <property type="component" value="Unassembled WGS sequence"/>
</dbReference>
<dbReference type="EMBL" id="JABBJJ010000116">
    <property type="protein sequence ID" value="NMO17960.1"/>
    <property type="molecule type" value="Genomic_DNA"/>
</dbReference>
<evidence type="ECO:0000256" key="2">
    <source>
        <dbReference type="ARBA" id="ARBA00022679"/>
    </source>
</evidence>
<evidence type="ECO:0000313" key="7">
    <source>
        <dbReference type="EMBL" id="NMO17960.1"/>
    </source>
</evidence>
<evidence type="ECO:0000259" key="6">
    <source>
        <dbReference type="Pfam" id="PF13649"/>
    </source>
</evidence>
<keyword evidence="1 7" id="KW-0489">Methyltransferase</keyword>
<dbReference type="Gene3D" id="3.40.50.150">
    <property type="entry name" value="Vaccinia Virus protein VP39"/>
    <property type="match status" value="1"/>
</dbReference>
<dbReference type="SUPFAM" id="SSF53335">
    <property type="entry name" value="S-adenosyl-L-methionine-dependent methyltransferases"/>
    <property type="match status" value="1"/>
</dbReference>
<sequence>MSLARANIPSPVPLAPETEGTKQGPANAGPTSTVGAEGDNYRYWREHGLEWGPEYTARKLTRPKFHIQELILAQAASRMAPGRVLEFGCGVGRHLQYLSSIPQLEVFGVDQSPTMVEHMRSWATAEWLAERVKLIPPITPLPFDTAAFDLVFTCEVLIHVRPEHLRQVLSELLRVSRGHVLHIEATPGEEVIASCHDGCWSHDLQGVYASLGVQCQRLGDAHGDQSVFYVNLTPDAPAIHFDPAFFERCRNMERDLEKGFALAADARAQAHGELEQVTAALARTREALSRSQEELARTKEQLSHSQEELGRTQPHLRHFESVRRALRQMSPDAADRVALSAGEALAEIARTTVFPELIHWVTTLSEQQRELRFLKKAGTFQLTRKLKDAATRLPLNSMARRLSGRGPSIEVESLTTRNPRSQGHEVWLLSCWFTDFGGYFPLEHALFEPGTFEPRPNDNAPHGHSLVTSRPARVQLFQSPQGARLMFLRHGWSGHVALTVDGNTQVIDLYSEQPDSIEVDLSSYPFSIRVACVNRFAAPLSQR</sequence>
<gene>
    <name evidence="7" type="ORF">HG543_24325</name>
</gene>
<organism evidence="7 8">
    <name type="scientific">Pyxidicoccus fallax</name>
    <dbReference type="NCBI Taxonomy" id="394095"/>
    <lineage>
        <taxon>Bacteria</taxon>
        <taxon>Pseudomonadati</taxon>
        <taxon>Myxococcota</taxon>
        <taxon>Myxococcia</taxon>
        <taxon>Myxococcales</taxon>
        <taxon>Cystobacterineae</taxon>
        <taxon>Myxococcaceae</taxon>
        <taxon>Pyxidicoccus</taxon>
    </lineage>
</organism>
<dbReference type="PANTHER" id="PTHR43464:SF19">
    <property type="entry name" value="UBIQUINONE BIOSYNTHESIS O-METHYLTRANSFERASE, MITOCHONDRIAL"/>
    <property type="match status" value="1"/>
</dbReference>
<evidence type="ECO:0000256" key="3">
    <source>
        <dbReference type="ARBA" id="ARBA00022691"/>
    </source>
</evidence>
<comment type="caution">
    <text evidence="7">The sequence shown here is derived from an EMBL/GenBank/DDBJ whole genome shotgun (WGS) entry which is preliminary data.</text>
</comment>
<reference evidence="7 8" key="1">
    <citation type="submission" date="2020-04" db="EMBL/GenBank/DDBJ databases">
        <title>Draft genome of Pyxidicoccus fallax type strain.</title>
        <authorList>
            <person name="Whitworth D.E."/>
        </authorList>
    </citation>
    <scope>NUCLEOTIDE SEQUENCE [LARGE SCALE GENOMIC DNA]</scope>
    <source>
        <strain evidence="7 8">DSM 14698</strain>
    </source>
</reference>
<dbReference type="CDD" id="cd02440">
    <property type="entry name" value="AdoMet_MTases"/>
    <property type="match status" value="1"/>
</dbReference>
<dbReference type="InterPro" id="IPR029063">
    <property type="entry name" value="SAM-dependent_MTases_sf"/>
</dbReference>
<dbReference type="RefSeq" id="WP_169347236.1">
    <property type="nucleotide sequence ID" value="NZ_JABBJJ010000116.1"/>
</dbReference>
<proteinExistence type="predicted"/>
<accession>A0A848LJS4</accession>
<evidence type="ECO:0000256" key="4">
    <source>
        <dbReference type="SAM" id="Coils"/>
    </source>
</evidence>
<name>A0A848LJS4_9BACT</name>
<protein>
    <submittedName>
        <fullName evidence="7">Methyltransferase domain-containing protein</fullName>
    </submittedName>
</protein>
<dbReference type="GO" id="GO:0008168">
    <property type="term" value="F:methyltransferase activity"/>
    <property type="evidence" value="ECO:0007669"/>
    <property type="project" value="UniProtKB-KW"/>
</dbReference>
<dbReference type="GO" id="GO:0032259">
    <property type="term" value="P:methylation"/>
    <property type="evidence" value="ECO:0007669"/>
    <property type="project" value="UniProtKB-KW"/>
</dbReference>
<keyword evidence="8" id="KW-1185">Reference proteome</keyword>
<keyword evidence="2 7" id="KW-0808">Transferase</keyword>
<dbReference type="PANTHER" id="PTHR43464">
    <property type="entry name" value="METHYLTRANSFERASE"/>
    <property type="match status" value="1"/>
</dbReference>
<dbReference type="Pfam" id="PF13649">
    <property type="entry name" value="Methyltransf_25"/>
    <property type="match status" value="1"/>
</dbReference>
<keyword evidence="3" id="KW-0949">S-adenosyl-L-methionine</keyword>
<dbReference type="AlphaFoldDB" id="A0A848LJS4"/>
<feature type="domain" description="Methyltransferase" evidence="6">
    <location>
        <begin position="84"/>
        <end position="176"/>
    </location>
</feature>
<evidence type="ECO:0000256" key="1">
    <source>
        <dbReference type="ARBA" id="ARBA00022603"/>
    </source>
</evidence>
<feature type="coiled-coil region" evidence="4">
    <location>
        <begin position="274"/>
        <end position="308"/>
    </location>
</feature>
<feature type="region of interest" description="Disordered" evidence="5">
    <location>
        <begin position="1"/>
        <end position="38"/>
    </location>
</feature>
<evidence type="ECO:0000313" key="8">
    <source>
        <dbReference type="Proteomes" id="UP000518300"/>
    </source>
</evidence>
<evidence type="ECO:0000256" key="5">
    <source>
        <dbReference type="SAM" id="MobiDB-lite"/>
    </source>
</evidence>
<keyword evidence="4" id="KW-0175">Coiled coil</keyword>